<dbReference type="OrthoDB" id="972532at2759"/>
<keyword evidence="5" id="KW-0539">Nucleus</keyword>
<dbReference type="InterPro" id="IPR001680">
    <property type="entry name" value="WD40_rpt"/>
</dbReference>
<dbReference type="Pfam" id="PF00400">
    <property type="entry name" value="WD40"/>
    <property type="match status" value="1"/>
</dbReference>
<dbReference type="InterPro" id="IPR039462">
    <property type="entry name" value="Nup159/Nup146_N"/>
</dbReference>
<accession>A0A099P342</accession>
<dbReference type="Gene3D" id="2.130.10.10">
    <property type="entry name" value="YVTN repeat-like/Quinoprotein amine dehydrogenase"/>
    <property type="match status" value="2"/>
</dbReference>
<protein>
    <recommendedName>
        <fullName evidence="7">Nucleoporin Nup159/Nup146 N-terminal domain-containing protein</fullName>
    </recommendedName>
</protein>
<dbReference type="SUPFAM" id="SSF50978">
    <property type="entry name" value="WD40 repeat-like"/>
    <property type="match status" value="1"/>
</dbReference>
<dbReference type="InterPro" id="IPR051350">
    <property type="entry name" value="WD_repeat-ST_regulator"/>
</dbReference>
<dbReference type="InterPro" id="IPR015943">
    <property type="entry name" value="WD40/YVTN_repeat-like_dom_sf"/>
</dbReference>
<evidence type="ECO:0000256" key="6">
    <source>
        <dbReference type="PROSITE-ProRule" id="PRU00221"/>
    </source>
</evidence>
<evidence type="ECO:0000256" key="3">
    <source>
        <dbReference type="ARBA" id="ARBA00022574"/>
    </source>
</evidence>
<feature type="repeat" description="WD" evidence="6">
    <location>
        <begin position="216"/>
        <end position="257"/>
    </location>
</feature>
<dbReference type="Proteomes" id="UP000195871">
    <property type="component" value="Unassembled WGS sequence"/>
</dbReference>
<reference evidence="9" key="2">
    <citation type="submission" date="2014-08" db="EMBL/GenBank/DDBJ databases">
        <title>Exploiting Issatchenkia orientalis SD108 for Succinic Acid Production.</title>
        <authorList>
            <person name="Xiao H."/>
            <person name="Shao Z."/>
            <person name="Jiang Y."/>
            <person name="Dole S."/>
            <person name="Zhao H."/>
        </authorList>
    </citation>
    <scope>NUCLEOTIDE SEQUENCE [LARGE SCALE GENOMIC DNA]</scope>
    <source>
        <strain evidence="9">SD108</strain>
    </source>
</reference>
<organism evidence="9 11">
    <name type="scientific">Pichia kudriavzevii</name>
    <name type="common">Yeast</name>
    <name type="synonym">Issatchenkia orientalis</name>
    <dbReference type="NCBI Taxonomy" id="4909"/>
    <lineage>
        <taxon>Eukaryota</taxon>
        <taxon>Fungi</taxon>
        <taxon>Dikarya</taxon>
        <taxon>Ascomycota</taxon>
        <taxon>Saccharomycotina</taxon>
        <taxon>Pichiomycetes</taxon>
        <taxon>Pichiales</taxon>
        <taxon>Pichiaceae</taxon>
        <taxon>Pichia</taxon>
    </lineage>
</organism>
<dbReference type="EMBL" id="CP028774">
    <property type="protein sequence ID" value="AWU75406.1"/>
    <property type="molecule type" value="Genomic_DNA"/>
</dbReference>
<dbReference type="EMBL" id="JQFK01000019">
    <property type="protein sequence ID" value="KGK38456.1"/>
    <property type="molecule type" value="Genomic_DNA"/>
</dbReference>
<dbReference type="GeneID" id="40383171"/>
<dbReference type="KEGG" id="pkz:C5L36_0B06510"/>
<keyword evidence="13" id="KW-1185">Reference proteome</keyword>
<dbReference type="PROSITE" id="PS50082">
    <property type="entry name" value="WD_REPEATS_2"/>
    <property type="match status" value="3"/>
</dbReference>
<evidence type="ECO:0000256" key="1">
    <source>
        <dbReference type="ARBA" id="ARBA00004123"/>
    </source>
</evidence>
<keyword evidence="3 6" id="KW-0853">WD repeat</keyword>
<evidence type="ECO:0000259" key="7">
    <source>
        <dbReference type="Pfam" id="PF16755"/>
    </source>
</evidence>
<feature type="domain" description="Nucleoporin Nup159/Nup146 N-terminal" evidence="7">
    <location>
        <begin position="173"/>
        <end position="332"/>
    </location>
</feature>
<evidence type="ECO:0000313" key="9">
    <source>
        <dbReference type="EMBL" id="KGK38456.1"/>
    </source>
</evidence>
<dbReference type="eggNOG" id="KOG0293">
    <property type="taxonomic scope" value="Eukaryota"/>
</dbReference>
<dbReference type="SMART" id="SM00320">
    <property type="entry name" value="WD40"/>
    <property type="match status" value="4"/>
</dbReference>
<evidence type="ECO:0000256" key="2">
    <source>
        <dbReference type="ARBA" id="ARBA00022448"/>
    </source>
</evidence>
<feature type="repeat" description="WD" evidence="6">
    <location>
        <begin position="431"/>
        <end position="464"/>
    </location>
</feature>
<keyword evidence="2" id="KW-0813">Transport</keyword>
<dbReference type="PANTHER" id="PTHR22838">
    <property type="entry name" value="WD REPEAT PROTEIN 26-RELATED"/>
    <property type="match status" value="1"/>
</dbReference>
<evidence type="ECO:0000313" key="13">
    <source>
        <dbReference type="Proteomes" id="UP000249293"/>
    </source>
</evidence>
<dbReference type="InterPro" id="IPR036322">
    <property type="entry name" value="WD40_repeat_dom_sf"/>
</dbReference>
<dbReference type="AlphaFoldDB" id="A0A099P342"/>
<dbReference type="Proteomes" id="UP000249293">
    <property type="component" value="Chromosome 2"/>
</dbReference>
<dbReference type="HOGENOM" id="CLU_589332_0_0_1"/>
<keyword evidence="4" id="KW-0677">Repeat</keyword>
<reference evidence="11" key="1">
    <citation type="journal article" date="2014" name="Microb. Cell Fact.">
        <title>Exploiting Issatchenkia orientalis SD108 for succinic acid production.</title>
        <authorList>
            <person name="Xiao H."/>
            <person name="Shao Z."/>
            <person name="Jiang Y."/>
            <person name="Dole S."/>
            <person name="Zhao H."/>
        </authorList>
    </citation>
    <scope>NUCLEOTIDE SEQUENCE [LARGE SCALE GENOMIC DNA]</scope>
    <source>
        <strain evidence="11">SD108</strain>
    </source>
</reference>
<feature type="repeat" description="WD" evidence="6">
    <location>
        <begin position="173"/>
        <end position="214"/>
    </location>
</feature>
<dbReference type="Proteomes" id="UP000029867">
    <property type="component" value="Unassembled WGS sequence"/>
</dbReference>
<proteinExistence type="predicted"/>
<comment type="subcellular location">
    <subcellularLocation>
        <location evidence="1">Nucleus</location>
    </subcellularLocation>
</comment>
<evidence type="ECO:0000313" key="11">
    <source>
        <dbReference type="Proteomes" id="UP000029867"/>
    </source>
</evidence>
<dbReference type="RefSeq" id="XP_029320883.1">
    <property type="nucleotide sequence ID" value="XM_029465024.1"/>
</dbReference>
<gene>
    <name evidence="8" type="ORF">C5L36_0B06510</name>
    <name evidence="10" type="ORF">CAS74_003748</name>
    <name evidence="9" type="ORF">JL09_g2367</name>
</gene>
<evidence type="ECO:0000313" key="12">
    <source>
        <dbReference type="Proteomes" id="UP000195871"/>
    </source>
</evidence>
<sequence>MTNTLTLISKYLYKEHPDIAREITELPEFDAGDREYLITKEEVKDLANGDLNLNCSEIIRKMVQLGANEEKVKNCIITTRFHELLYFERDQRGSLAILEEVDLNVRENLTSLLINEKKWAVKDVQESRYYLVENLFKLVDGPRETLEDLLNDAHSFKELRFPSTIPDQLKNTLKYHTNEVWFIKYSPNGKYLATGSKDTKIIVYDASNDYKLECVFQLHTESITYITWNDTSTALLSLSFDQSLRIWSIEESRCLVEIDRKSGITNSRLSCASFLGDDELLVASNDGKLFIVSTKRLKVVKEFKSNIPPQIQDFVILNSKVYAITLNQEFLVFSLDLTLIHKMDLEKRPTSITSVGEKILINLRPGGMILLNVEDIPFIESFYALPIASTSNFVVRGTGGVHNGHLAWIISGGRSGEIWIWGNQGNILRCLQQHSQLVNCVSFRPGTLEWASASDDGTVCIWGV</sequence>
<dbReference type="VEuPathDB" id="FungiDB:C5L36_0B06510"/>
<reference evidence="10 12" key="3">
    <citation type="submission" date="2017-05" db="EMBL/GenBank/DDBJ databases">
        <title>The Genome Sequence of Candida krusei Ckrusei653.</title>
        <authorList>
            <person name="Cuomo C."/>
            <person name="Forche A."/>
            <person name="Young S."/>
            <person name="Abouelleil A."/>
            <person name="Cao P."/>
            <person name="Chapman S."/>
            <person name="Cusick C."/>
            <person name="Shea T."/>
            <person name="Nusbaum C."/>
            <person name="Birren B."/>
        </authorList>
    </citation>
    <scope>NUCLEOTIDE SEQUENCE [LARGE SCALE GENOMIC DNA]</scope>
    <source>
        <strain evidence="10 12">Ckrusei653</strain>
    </source>
</reference>
<evidence type="ECO:0000256" key="4">
    <source>
        <dbReference type="ARBA" id="ARBA00022737"/>
    </source>
</evidence>
<dbReference type="GO" id="GO:0034657">
    <property type="term" value="C:GID complex"/>
    <property type="evidence" value="ECO:0007669"/>
    <property type="project" value="TreeGrafter"/>
</dbReference>
<dbReference type="EMBL" id="NHMM01000005">
    <property type="protein sequence ID" value="OUT21627.1"/>
    <property type="molecule type" value="Genomic_DNA"/>
</dbReference>
<evidence type="ECO:0000313" key="8">
    <source>
        <dbReference type="EMBL" id="AWU75406.1"/>
    </source>
</evidence>
<reference evidence="8 13" key="4">
    <citation type="submission" date="2018-06" db="EMBL/GenBank/DDBJ databases">
        <title>Population genomics shows no distinction between pathogenic Candida krusei and environmental Pichia kudriavzevii: One species, four names.</title>
        <authorList>
            <person name="Douglass A.P."/>
            <person name="Offei B."/>
            <person name="Braun-Galleani S."/>
            <person name="Coughlan A.Y."/>
            <person name="Martos A."/>
            <person name="Ortiz-Merino R.A."/>
            <person name="Byrne K.P."/>
            <person name="Wolfe K.H."/>
        </authorList>
    </citation>
    <scope>NUCLEOTIDE SEQUENCE [LARGE SCALE GENOMIC DNA]</scope>
    <source>
        <strain evidence="8 13">CBS573</strain>
    </source>
</reference>
<dbReference type="GO" id="GO:0043161">
    <property type="term" value="P:proteasome-mediated ubiquitin-dependent protein catabolic process"/>
    <property type="evidence" value="ECO:0007669"/>
    <property type="project" value="TreeGrafter"/>
</dbReference>
<dbReference type="Pfam" id="PF16755">
    <property type="entry name" value="Beta-prop_NUP159_NUP214"/>
    <property type="match status" value="1"/>
</dbReference>
<dbReference type="GO" id="GO:0005634">
    <property type="term" value="C:nucleus"/>
    <property type="evidence" value="ECO:0007669"/>
    <property type="project" value="UniProtKB-SubCell"/>
</dbReference>
<name>A0A099P342_PICKU</name>
<dbReference type="STRING" id="4909.A0A099P342"/>
<dbReference type="PROSITE" id="PS50294">
    <property type="entry name" value="WD_REPEATS_REGION"/>
    <property type="match status" value="3"/>
</dbReference>
<dbReference type="PANTHER" id="PTHR22838:SF0">
    <property type="entry name" value="WD REPEAT-CONTAINING PROTEIN 26"/>
    <property type="match status" value="1"/>
</dbReference>
<evidence type="ECO:0000313" key="10">
    <source>
        <dbReference type="EMBL" id="OUT21627.1"/>
    </source>
</evidence>
<evidence type="ECO:0000256" key="5">
    <source>
        <dbReference type="ARBA" id="ARBA00023242"/>
    </source>
</evidence>